<organism evidence="1">
    <name type="scientific">Absidia glauca</name>
    <name type="common">Pin mould</name>
    <dbReference type="NCBI Taxonomy" id="4829"/>
    <lineage>
        <taxon>Eukaryota</taxon>
        <taxon>Fungi</taxon>
        <taxon>Fungi incertae sedis</taxon>
        <taxon>Mucoromycota</taxon>
        <taxon>Mucoromycotina</taxon>
        <taxon>Mucoromycetes</taxon>
        <taxon>Mucorales</taxon>
        <taxon>Cunninghamellaceae</taxon>
        <taxon>Absidia</taxon>
    </lineage>
</organism>
<evidence type="ECO:0000313" key="1">
    <source>
        <dbReference type="EMBL" id="SAM07329.1"/>
    </source>
</evidence>
<dbReference type="InParanoid" id="A0A168RSG4"/>
<reference evidence="1" key="1">
    <citation type="submission" date="2016-04" db="EMBL/GenBank/DDBJ databases">
        <authorList>
            <person name="Evans L.H."/>
            <person name="Alamgir A."/>
            <person name="Owens N."/>
            <person name="Weber N.D."/>
            <person name="Virtaneva K."/>
            <person name="Barbian K."/>
            <person name="Babar A."/>
            <person name="Rosenke K."/>
        </authorList>
    </citation>
    <scope>NUCLEOTIDE SEQUENCE [LARGE SCALE GENOMIC DNA]</scope>
    <source>
        <strain evidence="1">CBS 101.48</strain>
    </source>
</reference>
<name>A0A168RSG4_ABSGL</name>
<dbReference type="AlphaFoldDB" id="A0A168RSG4"/>
<dbReference type="EMBL" id="LT554740">
    <property type="protein sequence ID" value="SAM07329.1"/>
    <property type="molecule type" value="Genomic_DNA"/>
</dbReference>
<accession>A0A168RSG4</accession>
<proteinExistence type="predicted"/>
<keyword evidence="2" id="KW-1185">Reference proteome</keyword>
<evidence type="ECO:0000313" key="2">
    <source>
        <dbReference type="Proteomes" id="UP000078561"/>
    </source>
</evidence>
<gene>
    <name evidence="1" type="primary">ABSGL_12970.1 scaffold 13554</name>
</gene>
<protein>
    <submittedName>
        <fullName evidence="1">Uncharacterized protein</fullName>
    </submittedName>
</protein>
<dbReference type="Proteomes" id="UP000078561">
    <property type="component" value="Unassembled WGS sequence"/>
</dbReference>
<sequence>MVQKVNVSRGKQKMDKVSGFALGAVPMLMEGKKVLEKQRRSKELGNSVVSVECNGYTPLGLGNSPSYWHERTWFCHPLQHRERYIYLQSDVYHWDLQADQNDVCPSAILGYHYIPGLTRRHLGALYTGT</sequence>